<comment type="caution">
    <text evidence="11">The sequence shown here is derived from an EMBL/GenBank/DDBJ whole genome shotgun (WGS) entry which is preliminary data.</text>
</comment>
<keyword evidence="6 9" id="KW-1133">Transmembrane helix</keyword>
<evidence type="ECO:0000256" key="5">
    <source>
        <dbReference type="ARBA" id="ARBA00022692"/>
    </source>
</evidence>
<dbReference type="RefSeq" id="WP_121522341.1">
    <property type="nucleotide sequence ID" value="NZ_RCHR01000002.1"/>
</dbReference>
<feature type="transmembrane region" description="Helical" evidence="9">
    <location>
        <begin position="125"/>
        <end position="147"/>
    </location>
</feature>
<gene>
    <name evidence="11" type="ORF">D8M04_07845</name>
</gene>
<comment type="similarity">
    <text evidence="8">Belongs to the TRAP transporter small permease family.</text>
</comment>
<evidence type="ECO:0000256" key="9">
    <source>
        <dbReference type="SAM" id="Phobius"/>
    </source>
</evidence>
<feature type="transmembrane region" description="Helical" evidence="9">
    <location>
        <begin position="48"/>
        <end position="65"/>
    </location>
</feature>
<keyword evidence="2" id="KW-0813">Transport</keyword>
<dbReference type="AlphaFoldDB" id="A0A498DEK9"/>
<keyword evidence="7 9" id="KW-0472">Membrane</keyword>
<feature type="transmembrane region" description="Helical" evidence="9">
    <location>
        <begin position="85"/>
        <end position="105"/>
    </location>
</feature>
<dbReference type="OrthoDB" id="9815614at2"/>
<keyword evidence="3" id="KW-1003">Cell membrane</keyword>
<dbReference type="EMBL" id="RCHR01000002">
    <property type="protein sequence ID" value="RLL47090.1"/>
    <property type="molecule type" value="Genomic_DNA"/>
</dbReference>
<evidence type="ECO:0000256" key="6">
    <source>
        <dbReference type="ARBA" id="ARBA00022989"/>
    </source>
</evidence>
<dbReference type="Pfam" id="PF04290">
    <property type="entry name" value="DctQ"/>
    <property type="match status" value="1"/>
</dbReference>
<evidence type="ECO:0000256" key="8">
    <source>
        <dbReference type="ARBA" id="ARBA00038436"/>
    </source>
</evidence>
<accession>A0A498DEK9</accession>
<organism evidence="11 12">
    <name type="scientific">Oceanobacillus piezotolerans</name>
    <dbReference type="NCBI Taxonomy" id="2448030"/>
    <lineage>
        <taxon>Bacteria</taxon>
        <taxon>Bacillati</taxon>
        <taxon>Bacillota</taxon>
        <taxon>Bacilli</taxon>
        <taxon>Bacillales</taxon>
        <taxon>Bacillaceae</taxon>
        <taxon>Oceanobacillus</taxon>
    </lineage>
</organism>
<dbReference type="Proteomes" id="UP000270219">
    <property type="component" value="Unassembled WGS sequence"/>
</dbReference>
<evidence type="ECO:0000256" key="2">
    <source>
        <dbReference type="ARBA" id="ARBA00022448"/>
    </source>
</evidence>
<evidence type="ECO:0000256" key="3">
    <source>
        <dbReference type="ARBA" id="ARBA00022475"/>
    </source>
</evidence>
<dbReference type="PANTHER" id="PTHR35011:SF2">
    <property type="entry name" value="2,3-DIKETO-L-GULONATE TRAP TRANSPORTER SMALL PERMEASE PROTEIN YIAM"/>
    <property type="match status" value="1"/>
</dbReference>
<dbReference type="GO" id="GO:0022857">
    <property type="term" value="F:transmembrane transporter activity"/>
    <property type="evidence" value="ECO:0007669"/>
    <property type="project" value="TreeGrafter"/>
</dbReference>
<evidence type="ECO:0000313" key="12">
    <source>
        <dbReference type="Proteomes" id="UP000270219"/>
    </source>
</evidence>
<reference evidence="11 12" key="1">
    <citation type="submission" date="2018-10" db="EMBL/GenBank/DDBJ databases">
        <title>Oceanobacillus sp. YLB-02 draft genome.</title>
        <authorList>
            <person name="Yu L."/>
        </authorList>
    </citation>
    <scope>NUCLEOTIDE SEQUENCE [LARGE SCALE GENOMIC DNA]</scope>
    <source>
        <strain evidence="11 12">YLB-02</strain>
    </source>
</reference>
<evidence type="ECO:0000256" key="4">
    <source>
        <dbReference type="ARBA" id="ARBA00022519"/>
    </source>
</evidence>
<keyword evidence="12" id="KW-1185">Reference proteome</keyword>
<dbReference type="GO" id="GO:0015740">
    <property type="term" value="P:C4-dicarboxylate transport"/>
    <property type="evidence" value="ECO:0007669"/>
    <property type="project" value="TreeGrafter"/>
</dbReference>
<dbReference type="PANTHER" id="PTHR35011">
    <property type="entry name" value="2,3-DIKETO-L-GULONATE TRAP TRANSPORTER SMALL PERMEASE PROTEIN YIAM"/>
    <property type="match status" value="1"/>
</dbReference>
<keyword evidence="5 9" id="KW-0812">Transmembrane</keyword>
<evidence type="ECO:0000259" key="10">
    <source>
        <dbReference type="Pfam" id="PF04290"/>
    </source>
</evidence>
<dbReference type="InterPro" id="IPR007387">
    <property type="entry name" value="TRAP_DctQ"/>
</dbReference>
<feature type="transmembrane region" description="Helical" evidence="9">
    <location>
        <begin position="7"/>
        <end position="28"/>
    </location>
</feature>
<evidence type="ECO:0000256" key="1">
    <source>
        <dbReference type="ARBA" id="ARBA00004429"/>
    </source>
</evidence>
<proteinExistence type="inferred from homology"/>
<name>A0A498DEK9_9BACI</name>
<evidence type="ECO:0000313" key="11">
    <source>
        <dbReference type="EMBL" id="RLL47090.1"/>
    </source>
</evidence>
<feature type="domain" description="Tripartite ATP-independent periplasmic transporters DctQ component" evidence="10">
    <location>
        <begin position="25"/>
        <end position="148"/>
    </location>
</feature>
<dbReference type="InterPro" id="IPR055348">
    <property type="entry name" value="DctQ"/>
</dbReference>
<protein>
    <submittedName>
        <fullName evidence="11">TRAP transporter small permease</fullName>
    </submittedName>
</protein>
<keyword evidence="4" id="KW-0997">Cell inner membrane</keyword>
<evidence type="ECO:0000256" key="7">
    <source>
        <dbReference type="ARBA" id="ARBA00023136"/>
    </source>
</evidence>
<sequence>MIDKIKTILNWTILFIASVLLAALVLGALWQVSSRYVLGSPSTYTNELLGYLLVWTSMLGASYAFGSNEHLALTFMTNKLQGKNLFVVTVVNDLFILAFAVFVLLRGGLEAVTLTMSQTTPILGISIGLLYSILPISGFIIIIYKLLNLKDYKKLAEKAGD</sequence>
<comment type="subcellular location">
    <subcellularLocation>
        <location evidence="1">Cell inner membrane</location>
        <topology evidence="1">Multi-pass membrane protein</topology>
    </subcellularLocation>
</comment>
<dbReference type="GO" id="GO:0005886">
    <property type="term" value="C:plasma membrane"/>
    <property type="evidence" value="ECO:0007669"/>
    <property type="project" value="UniProtKB-SubCell"/>
</dbReference>